<evidence type="ECO:0000256" key="2">
    <source>
        <dbReference type="ARBA" id="ARBA00022898"/>
    </source>
</evidence>
<sequence length="353" mass="39008">MLYQTRNPHGGDIYDQSQPIALDFSANTNPFGTPPRVLEAMRQALGQVHHYPDPYCRALVEAIAEFEGVPREYILCGNGAADLIYSYCEAVRPQSAAELAPTFSEYSLGLKRVGGAVQRYTLKKEEAFLPDGRFLRWLEETRPQTVFLCNPNNPTGQLIPSVLLEEILDFCHRTGIRLFLDECFLDLSEGGRSLKHRLADHPELFLLKAFTKSYGMAGVRLGYGLCSDPALLARLAETTQPWNVSTLAQAAGIAALKEQAFLSKTRALIAAERPWMKTQLEALGFWVCPASANYLFFQGAPGLCEALKPQGIALRDCANYPGLGPGWYRTAVRLHSQNQQLMAALAALNPQEG</sequence>
<dbReference type="GO" id="GO:0003824">
    <property type="term" value="F:catalytic activity"/>
    <property type="evidence" value="ECO:0007669"/>
    <property type="project" value="UniProtKB-ARBA"/>
</dbReference>
<organism evidence="4 5">
    <name type="scientific">Faecalibacterium gallinarum</name>
    <dbReference type="NCBI Taxonomy" id="2903556"/>
    <lineage>
        <taxon>Bacteria</taxon>
        <taxon>Bacillati</taxon>
        <taxon>Bacillota</taxon>
        <taxon>Clostridia</taxon>
        <taxon>Eubacteriales</taxon>
        <taxon>Oscillospiraceae</taxon>
        <taxon>Faecalibacterium</taxon>
    </lineage>
</organism>
<dbReference type="Gene3D" id="3.90.1150.10">
    <property type="entry name" value="Aspartate Aminotransferase, domain 1"/>
    <property type="match status" value="1"/>
</dbReference>
<dbReference type="Proteomes" id="UP001055185">
    <property type="component" value="Unassembled WGS sequence"/>
</dbReference>
<feature type="domain" description="Aminotransferase class I/classII large" evidence="3">
    <location>
        <begin position="22"/>
        <end position="342"/>
    </location>
</feature>
<dbReference type="InterPro" id="IPR015424">
    <property type="entry name" value="PyrdxlP-dep_Trfase"/>
</dbReference>
<dbReference type="PANTHER" id="PTHR42885">
    <property type="entry name" value="HISTIDINOL-PHOSPHATE AMINOTRANSFERASE-RELATED"/>
    <property type="match status" value="1"/>
</dbReference>
<dbReference type="PANTHER" id="PTHR42885:SF1">
    <property type="entry name" value="THREONINE-PHOSPHATE DECARBOXYLASE"/>
    <property type="match status" value="1"/>
</dbReference>
<evidence type="ECO:0000259" key="3">
    <source>
        <dbReference type="Pfam" id="PF00155"/>
    </source>
</evidence>
<dbReference type="InterPro" id="IPR004839">
    <property type="entry name" value="Aminotransferase_I/II_large"/>
</dbReference>
<name>A0AA37IZW5_9FIRM</name>
<dbReference type="InterPro" id="IPR015421">
    <property type="entry name" value="PyrdxlP-dep_Trfase_major"/>
</dbReference>
<dbReference type="InterPro" id="IPR015422">
    <property type="entry name" value="PyrdxlP-dep_Trfase_small"/>
</dbReference>
<gene>
    <name evidence="4" type="ORF">JCM17207_20340</name>
</gene>
<dbReference type="Pfam" id="PF00155">
    <property type="entry name" value="Aminotran_1_2"/>
    <property type="match status" value="1"/>
</dbReference>
<dbReference type="SUPFAM" id="SSF53383">
    <property type="entry name" value="PLP-dependent transferases"/>
    <property type="match status" value="1"/>
</dbReference>
<protein>
    <submittedName>
        <fullName evidence="4">Threonine-phosphate decarboxylase</fullName>
    </submittedName>
</protein>
<comment type="cofactor">
    <cofactor evidence="1">
        <name>pyridoxal 5'-phosphate</name>
        <dbReference type="ChEBI" id="CHEBI:597326"/>
    </cofactor>
</comment>
<accession>A0AA37IZW5</accession>
<evidence type="ECO:0000313" key="4">
    <source>
        <dbReference type="EMBL" id="GJN65409.1"/>
    </source>
</evidence>
<dbReference type="GO" id="GO:0030170">
    <property type="term" value="F:pyridoxal phosphate binding"/>
    <property type="evidence" value="ECO:0007669"/>
    <property type="project" value="InterPro"/>
</dbReference>
<dbReference type="CDD" id="cd00609">
    <property type="entry name" value="AAT_like"/>
    <property type="match status" value="1"/>
</dbReference>
<dbReference type="AlphaFoldDB" id="A0AA37IZW5"/>
<dbReference type="RefSeq" id="WP_238317630.1">
    <property type="nucleotide sequence ID" value="NZ_BQKV01000098.1"/>
</dbReference>
<proteinExistence type="predicted"/>
<keyword evidence="2" id="KW-0663">Pyridoxal phosphate</keyword>
<reference evidence="4" key="1">
    <citation type="journal article" date="2022" name="Int. J. Syst. Evol. Microbiol.">
        <title>Genome-based, phenotypic and chemotaxonomic classification of Faecalibacterium strains: proposal of three novel species Faecalibacterium duncaniae sp. nov., Faecalibacterium hattorii sp. nov. and Faecalibacterium gallinarum sp. nov. .</title>
        <authorList>
            <person name="Sakamoto M."/>
            <person name="Sakurai N."/>
            <person name="Tanno H."/>
            <person name="Iino T."/>
            <person name="Ohkuma M."/>
            <person name="Endo A."/>
        </authorList>
    </citation>
    <scope>NUCLEOTIDE SEQUENCE</scope>
    <source>
        <strain evidence="4">JCM 17207</strain>
    </source>
</reference>
<comment type="caution">
    <text evidence="4">The sequence shown here is derived from an EMBL/GenBank/DDBJ whole genome shotgun (WGS) entry which is preliminary data.</text>
</comment>
<evidence type="ECO:0000256" key="1">
    <source>
        <dbReference type="ARBA" id="ARBA00001933"/>
    </source>
</evidence>
<dbReference type="EMBL" id="BQKV01000098">
    <property type="protein sequence ID" value="GJN65409.1"/>
    <property type="molecule type" value="Genomic_DNA"/>
</dbReference>
<dbReference type="Gene3D" id="3.40.640.10">
    <property type="entry name" value="Type I PLP-dependent aspartate aminotransferase-like (Major domain)"/>
    <property type="match status" value="1"/>
</dbReference>
<keyword evidence="5" id="KW-1185">Reference proteome</keyword>
<evidence type="ECO:0000313" key="5">
    <source>
        <dbReference type="Proteomes" id="UP001055185"/>
    </source>
</evidence>